<protein>
    <submittedName>
        <fullName evidence="1">Uncharacterized protein</fullName>
    </submittedName>
</protein>
<name>B6K4S7_SCHJY</name>
<proteinExistence type="predicted"/>
<dbReference type="EMBL" id="KE651167">
    <property type="protein sequence ID" value="EEB08484.1"/>
    <property type="molecule type" value="Genomic_DNA"/>
</dbReference>
<dbReference type="HOGENOM" id="CLU_1332618_0_0_1"/>
<evidence type="ECO:0000313" key="1">
    <source>
        <dbReference type="EMBL" id="EEB08484.1"/>
    </source>
</evidence>
<dbReference type="VEuPathDB" id="FungiDB:SJAG_03639"/>
<dbReference type="Proteomes" id="UP000001744">
    <property type="component" value="Unassembled WGS sequence"/>
</dbReference>
<accession>B6K4S7</accession>
<dbReference type="GeneID" id="7051347"/>
<keyword evidence="2" id="KW-1185">Reference proteome</keyword>
<gene>
    <name evidence="1" type="ORF">SJAG_03639</name>
</gene>
<dbReference type="JaponicusDB" id="SJAG_03639"/>
<sequence>MFKRFFKDTTKTSQKENYFDLSSDELTDSEYRLLSETSIDESVEKIIKTCSVKTAHDQTKQLMKQTTTNDKNETLGTPRKILSSIKNHLNRILTNSVERLNLQSPISLDQGTEEENGAPLGCMDPTNWHSIVQHQQLMHAFRRKSNFECVTPTTIVSLNSLSEQSCRRRASVCLGANSNDHDLTVYASDVSLQCTYARSDLSLPFK</sequence>
<dbReference type="AlphaFoldDB" id="B6K4S7"/>
<reference evidence="1 2" key="1">
    <citation type="journal article" date="2011" name="Science">
        <title>Comparative functional genomics of the fission yeasts.</title>
        <authorList>
            <person name="Rhind N."/>
            <person name="Chen Z."/>
            <person name="Yassour M."/>
            <person name="Thompson D.A."/>
            <person name="Haas B.J."/>
            <person name="Habib N."/>
            <person name="Wapinski I."/>
            <person name="Roy S."/>
            <person name="Lin M.F."/>
            <person name="Heiman D.I."/>
            <person name="Young S.K."/>
            <person name="Furuya K."/>
            <person name="Guo Y."/>
            <person name="Pidoux A."/>
            <person name="Chen H.M."/>
            <person name="Robbertse B."/>
            <person name="Goldberg J.M."/>
            <person name="Aoki K."/>
            <person name="Bayne E.H."/>
            <person name="Berlin A.M."/>
            <person name="Desjardins C.A."/>
            <person name="Dobbs E."/>
            <person name="Dukaj L."/>
            <person name="Fan L."/>
            <person name="FitzGerald M.G."/>
            <person name="French C."/>
            <person name="Gujja S."/>
            <person name="Hansen K."/>
            <person name="Keifenheim D."/>
            <person name="Levin J.Z."/>
            <person name="Mosher R.A."/>
            <person name="Mueller C.A."/>
            <person name="Pfiffner J."/>
            <person name="Priest M."/>
            <person name="Russ C."/>
            <person name="Smialowska A."/>
            <person name="Swoboda P."/>
            <person name="Sykes S.M."/>
            <person name="Vaughn M."/>
            <person name="Vengrova S."/>
            <person name="Yoder R."/>
            <person name="Zeng Q."/>
            <person name="Allshire R."/>
            <person name="Baulcombe D."/>
            <person name="Birren B.W."/>
            <person name="Brown W."/>
            <person name="Ekwall K."/>
            <person name="Kellis M."/>
            <person name="Leatherwood J."/>
            <person name="Levin H."/>
            <person name="Margalit H."/>
            <person name="Martienssen R."/>
            <person name="Nieduszynski C.A."/>
            <person name="Spatafora J.W."/>
            <person name="Friedman N."/>
            <person name="Dalgaard J.Z."/>
            <person name="Baumann P."/>
            <person name="Niki H."/>
            <person name="Regev A."/>
            <person name="Nusbaum C."/>
        </authorList>
    </citation>
    <scope>NUCLEOTIDE SEQUENCE [LARGE SCALE GENOMIC DNA]</scope>
    <source>
        <strain evidence="2">yFS275 / FY16936</strain>
    </source>
</reference>
<dbReference type="RefSeq" id="XP_002174777.1">
    <property type="nucleotide sequence ID" value="XM_002174741.1"/>
</dbReference>
<organism evidence="1 2">
    <name type="scientific">Schizosaccharomyces japonicus (strain yFS275 / FY16936)</name>
    <name type="common">Fission yeast</name>
    <dbReference type="NCBI Taxonomy" id="402676"/>
    <lineage>
        <taxon>Eukaryota</taxon>
        <taxon>Fungi</taxon>
        <taxon>Dikarya</taxon>
        <taxon>Ascomycota</taxon>
        <taxon>Taphrinomycotina</taxon>
        <taxon>Schizosaccharomycetes</taxon>
        <taxon>Schizosaccharomycetales</taxon>
        <taxon>Schizosaccharomycetaceae</taxon>
        <taxon>Schizosaccharomyces</taxon>
    </lineage>
</organism>
<evidence type="ECO:0000313" key="2">
    <source>
        <dbReference type="Proteomes" id="UP000001744"/>
    </source>
</evidence>